<evidence type="ECO:0000256" key="3">
    <source>
        <dbReference type="ARBA" id="ARBA00022777"/>
    </source>
</evidence>
<comment type="similarity">
    <text evidence="5">Belongs to the acetokinase family.</text>
</comment>
<dbReference type="EMBL" id="CAJNNW010035108">
    <property type="protein sequence ID" value="CAE8725662.1"/>
    <property type="molecule type" value="Genomic_DNA"/>
</dbReference>
<comment type="catalytic activity">
    <reaction evidence="5">
        <text>acetate + ATP = acetyl phosphate + ADP</text>
        <dbReference type="Rhea" id="RHEA:11352"/>
        <dbReference type="ChEBI" id="CHEBI:22191"/>
        <dbReference type="ChEBI" id="CHEBI:30089"/>
        <dbReference type="ChEBI" id="CHEBI:30616"/>
        <dbReference type="ChEBI" id="CHEBI:456216"/>
        <dbReference type="EC" id="2.7.2.1"/>
    </reaction>
</comment>
<dbReference type="InterPro" id="IPR043129">
    <property type="entry name" value="ATPase_NBD"/>
</dbReference>
<dbReference type="InterPro" id="IPR000890">
    <property type="entry name" value="Aliphatic_acid_kin_short-chain"/>
</dbReference>
<dbReference type="InterPro" id="IPR004372">
    <property type="entry name" value="Ac/propionate_kinase"/>
</dbReference>
<evidence type="ECO:0000256" key="1">
    <source>
        <dbReference type="ARBA" id="ARBA00022679"/>
    </source>
</evidence>
<dbReference type="GO" id="GO:0005524">
    <property type="term" value="F:ATP binding"/>
    <property type="evidence" value="ECO:0007669"/>
    <property type="project" value="UniProtKB-KW"/>
</dbReference>
<dbReference type="Proteomes" id="UP000626109">
    <property type="component" value="Unassembled WGS sequence"/>
</dbReference>
<feature type="binding site" evidence="5">
    <location>
        <position position="96"/>
    </location>
    <ligand>
        <name>substrate</name>
    </ligand>
</feature>
<dbReference type="PIRSF" id="PIRSF000722">
    <property type="entry name" value="Acetate_prop_kin"/>
    <property type="match status" value="1"/>
</dbReference>
<dbReference type="PANTHER" id="PTHR21060">
    <property type="entry name" value="ACETATE KINASE"/>
    <property type="match status" value="1"/>
</dbReference>
<dbReference type="GO" id="GO:0006085">
    <property type="term" value="P:acetyl-CoA biosynthetic process"/>
    <property type="evidence" value="ECO:0007669"/>
    <property type="project" value="UniProtKB-UniRule"/>
</dbReference>
<comment type="cofactor">
    <cofactor evidence="5">
        <name>Mg(2+)</name>
        <dbReference type="ChEBI" id="CHEBI:18420"/>
    </cofactor>
</comment>
<feature type="site" description="Transition state stabilizer" evidence="5">
    <location>
        <position position="247"/>
    </location>
</feature>
<feature type="binding site" evidence="5">
    <location>
        <begin position="336"/>
        <end position="340"/>
    </location>
    <ligand>
        <name>ATP</name>
        <dbReference type="ChEBI" id="CHEBI:30616"/>
    </ligand>
</feature>
<dbReference type="CDD" id="cd24010">
    <property type="entry name" value="ASKHA_NBD_AcK_PK"/>
    <property type="match status" value="1"/>
</dbReference>
<keyword evidence="5" id="KW-0460">Magnesium</keyword>
<dbReference type="AlphaFoldDB" id="A0A813LCU2"/>
<keyword evidence="2 5" id="KW-0547">Nucleotide-binding</keyword>
<evidence type="ECO:0000256" key="2">
    <source>
        <dbReference type="ARBA" id="ARBA00022741"/>
    </source>
</evidence>
<feature type="binding site" evidence="5">
    <location>
        <position position="19"/>
    </location>
    <ligand>
        <name>ATP</name>
        <dbReference type="ChEBI" id="CHEBI:30616"/>
    </ligand>
</feature>
<dbReference type="InterPro" id="IPR023865">
    <property type="entry name" value="Aliphatic_acid_kinase_CS"/>
</dbReference>
<evidence type="ECO:0000256" key="4">
    <source>
        <dbReference type="ARBA" id="ARBA00022840"/>
    </source>
</evidence>
<keyword evidence="5" id="KW-0479">Metal-binding</keyword>
<organism evidence="6 7">
    <name type="scientific">Polarella glacialis</name>
    <name type="common">Dinoflagellate</name>
    <dbReference type="NCBI Taxonomy" id="89957"/>
    <lineage>
        <taxon>Eukaryota</taxon>
        <taxon>Sar</taxon>
        <taxon>Alveolata</taxon>
        <taxon>Dinophyceae</taxon>
        <taxon>Suessiales</taxon>
        <taxon>Suessiaceae</taxon>
        <taxon>Polarella</taxon>
    </lineage>
</organism>
<dbReference type="NCBIfam" id="TIGR00016">
    <property type="entry name" value="ackA"/>
    <property type="match status" value="1"/>
</dbReference>
<name>A0A813LCU2_POLGL</name>
<protein>
    <recommendedName>
        <fullName evidence="5">Probable acetate kinase</fullName>
        <ecNumber evidence="5">2.7.2.1</ecNumber>
    </recommendedName>
    <alternativeName>
        <fullName evidence="5">Acetokinase</fullName>
    </alternativeName>
</protein>
<feature type="binding site" evidence="5">
    <location>
        <begin position="214"/>
        <end position="218"/>
    </location>
    <ligand>
        <name>ATP</name>
        <dbReference type="ChEBI" id="CHEBI:30616"/>
    </ligand>
</feature>
<keyword evidence="4 5" id="KW-0067">ATP-binding</keyword>
<reference evidence="6" key="1">
    <citation type="submission" date="2021-02" db="EMBL/GenBank/DDBJ databases">
        <authorList>
            <person name="Dougan E. K."/>
            <person name="Rhodes N."/>
            <person name="Thang M."/>
            <person name="Chan C."/>
        </authorList>
    </citation>
    <scope>NUCLEOTIDE SEQUENCE</scope>
</reference>
<comment type="caution">
    <text evidence="6">The sequence shown here is derived from an EMBL/GenBank/DDBJ whole genome shotgun (WGS) entry which is preliminary data.</text>
</comment>
<dbReference type="PANTHER" id="PTHR21060:SF15">
    <property type="entry name" value="ACETATE KINASE-RELATED"/>
    <property type="match status" value="1"/>
</dbReference>
<sequence>MSAGKAMQLVLNAGSSSIKYALYQTSVVAGRPSWTRLVQGLAEGIGTGDQCRIKHVSGEGKVVHQVHLPSHDVALKSVIDLLPKGCCDEINSVGHRVAHGGEGFSQATVVDVRVRKAIQEAAVLAPLHNPFNLLGIDVAAQLFGAECPQVAVFDTAFHQTIPPEAYMYAIPRELYEKHAIRRYGFHGTSYLYVLGETAKAMHRQVEDLNLIVCHIGNGASMVAIKNGQSVDTTMGLTPLEGLVMGTRCGDLDPAVPLHLQSLGYSPQEVNDLLNKQSGLLGMCGTMDDRDVENRYFEQEPRGTLAKKVQVHRMRKYLGAYIVALGGKVDAVVFTGGLGENSWLLRSLVCEGLEELGLQVDETRNRANEGRFSKNTEVHVDGGKTQILVIPTDEELSIAQQTHALLNLS</sequence>
<gene>
    <name evidence="6" type="ORF">PGLA2088_LOCUS44225</name>
</gene>
<evidence type="ECO:0000313" key="6">
    <source>
        <dbReference type="EMBL" id="CAE8725662.1"/>
    </source>
</evidence>
<dbReference type="SUPFAM" id="SSF53067">
    <property type="entry name" value="Actin-like ATPase domain"/>
    <property type="match status" value="2"/>
</dbReference>
<dbReference type="PROSITE" id="PS01076">
    <property type="entry name" value="ACETATE_KINASE_2"/>
    <property type="match status" value="1"/>
</dbReference>
<keyword evidence="1 5" id="KW-0808">Transferase</keyword>
<feature type="binding site" evidence="5">
    <location>
        <begin position="287"/>
        <end position="289"/>
    </location>
    <ligand>
        <name>ATP</name>
        <dbReference type="ChEBI" id="CHEBI:30616"/>
    </ligand>
</feature>
<accession>A0A813LCU2</accession>
<feature type="active site" description="Proton donor/acceptor" evidence="5">
    <location>
        <position position="154"/>
    </location>
</feature>
<dbReference type="EC" id="2.7.2.1" evidence="5"/>
<feature type="site" description="Transition state stabilizer" evidence="5">
    <location>
        <position position="186"/>
    </location>
</feature>
<feature type="binding site" evidence="5">
    <location>
        <position position="393"/>
    </location>
    <ligand>
        <name>Mg(2+)</name>
        <dbReference type="ChEBI" id="CHEBI:18420"/>
    </ligand>
</feature>
<dbReference type="PRINTS" id="PR00471">
    <property type="entry name" value="ACETATEKNASE"/>
</dbReference>
<dbReference type="HAMAP" id="MF_00020">
    <property type="entry name" value="Acetate_kinase"/>
    <property type="match status" value="1"/>
</dbReference>
<dbReference type="GO" id="GO:0000287">
    <property type="term" value="F:magnesium ion binding"/>
    <property type="evidence" value="ECO:0007669"/>
    <property type="project" value="UniProtKB-UniRule"/>
</dbReference>
<evidence type="ECO:0000256" key="5">
    <source>
        <dbReference type="HAMAP-Rule" id="MF_03131"/>
    </source>
</evidence>
<dbReference type="Pfam" id="PF00871">
    <property type="entry name" value="Acetate_kinase"/>
    <property type="match status" value="1"/>
</dbReference>
<dbReference type="GO" id="GO:0006083">
    <property type="term" value="P:acetate metabolic process"/>
    <property type="evidence" value="ECO:0007669"/>
    <property type="project" value="TreeGrafter"/>
</dbReference>
<comment type="pathway">
    <text evidence="5">Metabolic intermediate biosynthesis; acetyl-CoA biosynthesis; acetyl-CoA from acetate: step 1/2.</text>
</comment>
<dbReference type="UniPathway" id="UPA00340">
    <property type="reaction ID" value="UER00458"/>
</dbReference>
<dbReference type="Gene3D" id="3.30.420.40">
    <property type="match status" value="2"/>
</dbReference>
<feature type="binding site" evidence="5">
    <location>
        <position position="12"/>
    </location>
    <ligand>
        <name>Mg(2+)</name>
        <dbReference type="ChEBI" id="CHEBI:18420"/>
    </ligand>
</feature>
<proteinExistence type="inferred from homology"/>
<keyword evidence="3 5" id="KW-0418">Kinase</keyword>
<dbReference type="GO" id="GO:0008776">
    <property type="term" value="F:acetate kinase activity"/>
    <property type="evidence" value="ECO:0007669"/>
    <property type="project" value="UniProtKB-UniRule"/>
</dbReference>
<evidence type="ECO:0000313" key="7">
    <source>
        <dbReference type="Proteomes" id="UP000626109"/>
    </source>
</evidence>